<dbReference type="AlphaFoldDB" id="A0A0G4KBA5"/>
<dbReference type="EMBL" id="LN833431">
    <property type="protein sequence ID" value="CRF40081.1"/>
    <property type="molecule type" value="Genomic_DNA"/>
</dbReference>
<geneLocation type="plastid" evidence="3"/>
<evidence type="ECO:0000313" key="4">
    <source>
        <dbReference type="Proteomes" id="UP000307987"/>
    </source>
</evidence>
<proteinExistence type="inferred from homology"/>
<reference evidence="4" key="1">
    <citation type="journal article" date="2017" name="BMC Genomics">
        <title>Complete chloroplast genome of Gracilaria firma (Gracilariaceae, Rhodophyta), with discussion on the use of chloroplast phylogenomics in the subclass Rhodymeniophycidae.</title>
        <authorList>
            <person name="Ng P.K."/>
            <person name="Lin S.M."/>
            <person name="Lim P.E."/>
            <person name="Liu L.C."/>
            <person name="Chen C.M."/>
            <person name="Pai T.W."/>
        </authorList>
    </citation>
    <scope>NUCLEOTIDE SEQUENCE [LARGE SCALE GENOMIC DNA]</scope>
</reference>
<comment type="similarity">
    <text evidence="1">Belongs to the ycf18/nblA family.</text>
</comment>
<dbReference type="InterPro" id="IPR007574">
    <property type="entry name" value="NblA"/>
</dbReference>
<dbReference type="Pfam" id="PF04485">
    <property type="entry name" value="NblA"/>
    <property type="match status" value="1"/>
</dbReference>
<keyword evidence="3" id="KW-0934">Plastid</keyword>
<accession>A0A0G4KBA5</accession>
<evidence type="ECO:0000313" key="3">
    <source>
        <dbReference type="EMBL" id="CRF40081.1"/>
    </source>
</evidence>
<dbReference type="Proteomes" id="UP000307987">
    <property type="component" value="Plastid JFC0032_plastid"/>
</dbReference>
<dbReference type="Gene3D" id="1.10.287.670">
    <property type="entry name" value="Phycobilisome degradation protein NblA"/>
    <property type="match status" value="1"/>
</dbReference>
<evidence type="ECO:0000256" key="1">
    <source>
        <dbReference type="ARBA" id="ARBA00008091"/>
    </source>
</evidence>
<evidence type="ECO:0000256" key="2">
    <source>
        <dbReference type="ARBA" id="ARBA00021553"/>
    </source>
</evidence>
<gene>
    <name evidence="3" type="primary">nblA</name>
</gene>
<dbReference type="InterPro" id="IPR036904">
    <property type="entry name" value="NblA_sf"/>
</dbReference>
<organism evidence="3 4">
    <name type="scientific">Laurencia snackeyi</name>
    <dbReference type="NCBI Taxonomy" id="1858662"/>
    <lineage>
        <taxon>Eukaryota</taxon>
        <taxon>Rhodophyta</taxon>
        <taxon>Florideophyceae</taxon>
        <taxon>Rhodymeniophycidae</taxon>
        <taxon>Ceramiales</taxon>
        <taxon>Rhodomelaceae</taxon>
        <taxon>Laurencieae</taxon>
        <taxon>Laurencia</taxon>
    </lineage>
</organism>
<dbReference type="SUPFAM" id="SSF109859">
    <property type="entry name" value="NblA-like"/>
    <property type="match status" value="1"/>
</dbReference>
<name>A0A0G4KBA5_9FLOR</name>
<protein>
    <recommendedName>
        <fullName evidence="2">Uncharacterized protein ycf18</fullName>
    </recommendedName>
</protein>
<sequence>MYNTNKLTLEQEFKLKLYEGKINKLNNRNIKKYLTKILRIMIIKDNVIKYCVKNLIN</sequence>